<evidence type="ECO:0008006" key="5">
    <source>
        <dbReference type="Google" id="ProtNLM"/>
    </source>
</evidence>
<dbReference type="GO" id="GO:1903358">
    <property type="term" value="P:regulation of Golgi organization"/>
    <property type="evidence" value="ECO:0007669"/>
    <property type="project" value="TreeGrafter"/>
</dbReference>
<organism evidence="3 4">
    <name type="scientific">Gadus morhua</name>
    <name type="common">Atlantic cod</name>
    <dbReference type="NCBI Taxonomy" id="8049"/>
    <lineage>
        <taxon>Eukaryota</taxon>
        <taxon>Metazoa</taxon>
        <taxon>Chordata</taxon>
        <taxon>Craniata</taxon>
        <taxon>Vertebrata</taxon>
        <taxon>Euteleostomi</taxon>
        <taxon>Actinopterygii</taxon>
        <taxon>Neopterygii</taxon>
        <taxon>Teleostei</taxon>
        <taxon>Neoteleostei</taxon>
        <taxon>Acanthomorphata</taxon>
        <taxon>Zeiogadaria</taxon>
        <taxon>Gadariae</taxon>
        <taxon>Gadiformes</taxon>
        <taxon>Gadoidei</taxon>
        <taxon>Gadidae</taxon>
        <taxon>Gadus</taxon>
    </lineage>
</organism>
<evidence type="ECO:0000313" key="4">
    <source>
        <dbReference type="Proteomes" id="UP000694546"/>
    </source>
</evidence>
<feature type="compositionally biased region" description="Polar residues" evidence="2">
    <location>
        <begin position="1074"/>
        <end position="1090"/>
    </location>
</feature>
<dbReference type="GO" id="GO:0005813">
    <property type="term" value="C:centrosome"/>
    <property type="evidence" value="ECO:0007669"/>
    <property type="project" value="TreeGrafter"/>
</dbReference>
<reference evidence="3" key="2">
    <citation type="submission" date="2025-09" db="UniProtKB">
        <authorList>
            <consortium name="Ensembl"/>
        </authorList>
    </citation>
    <scope>IDENTIFICATION</scope>
</reference>
<feature type="coiled-coil region" evidence="1">
    <location>
        <begin position="1286"/>
        <end position="1369"/>
    </location>
</feature>
<dbReference type="Proteomes" id="UP000694546">
    <property type="component" value="Chromosome 19"/>
</dbReference>
<evidence type="ECO:0000256" key="2">
    <source>
        <dbReference type="SAM" id="MobiDB-lite"/>
    </source>
</evidence>
<feature type="region of interest" description="Disordered" evidence="2">
    <location>
        <begin position="1"/>
        <end position="37"/>
    </location>
</feature>
<reference evidence="3" key="1">
    <citation type="submission" date="2025-08" db="UniProtKB">
        <authorList>
            <consortium name="Ensembl"/>
        </authorList>
    </citation>
    <scope>IDENTIFICATION</scope>
</reference>
<name>A0A8C5FUY5_GADMO</name>
<feature type="region of interest" description="Disordered" evidence="2">
    <location>
        <begin position="732"/>
        <end position="754"/>
    </location>
</feature>
<dbReference type="GO" id="GO:0060090">
    <property type="term" value="F:molecular adaptor activity"/>
    <property type="evidence" value="ECO:0007669"/>
    <property type="project" value="TreeGrafter"/>
</dbReference>
<feature type="region of interest" description="Disordered" evidence="2">
    <location>
        <begin position="917"/>
        <end position="937"/>
    </location>
</feature>
<feature type="coiled-coil region" evidence="1">
    <location>
        <begin position="1221"/>
        <end position="1259"/>
    </location>
</feature>
<protein>
    <recommendedName>
        <fullName evidence="5">CDK5 regulatory subunit associated protein 2</fullName>
    </recommendedName>
</protein>
<keyword evidence="4" id="KW-1185">Reference proteome</keyword>
<evidence type="ECO:0000313" key="3">
    <source>
        <dbReference type="Ensembl" id="ENSGMOP00000063369.1"/>
    </source>
</evidence>
<feature type="compositionally biased region" description="Polar residues" evidence="2">
    <location>
        <begin position="1035"/>
        <end position="1047"/>
    </location>
</feature>
<dbReference type="Ensembl" id="ENSGMOT00000039199.1">
    <property type="protein sequence ID" value="ENSGMOP00000063369.1"/>
    <property type="gene ID" value="ENSGMOG00000022660.1"/>
</dbReference>
<keyword evidence="1" id="KW-0175">Coiled coil</keyword>
<feature type="region of interest" description="Disordered" evidence="2">
    <location>
        <begin position="1035"/>
        <end position="1146"/>
    </location>
</feature>
<feature type="compositionally biased region" description="Polar residues" evidence="2">
    <location>
        <begin position="917"/>
        <end position="930"/>
    </location>
</feature>
<feature type="compositionally biased region" description="Basic and acidic residues" evidence="2">
    <location>
        <begin position="736"/>
        <end position="745"/>
    </location>
</feature>
<accession>A0A8C5FUY5</accession>
<dbReference type="GeneTree" id="ENSGT00950000183190"/>
<feature type="compositionally biased region" description="Low complexity" evidence="2">
    <location>
        <begin position="1049"/>
        <end position="1070"/>
    </location>
</feature>
<feature type="coiled-coil region" evidence="1">
    <location>
        <begin position="274"/>
        <end position="308"/>
    </location>
</feature>
<feature type="compositionally biased region" description="Basic and acidic residues" evidence="2">
    <location>
        <begin position="1190"/>
        <end position="1205"/>
    </location>
</feature>
<dbReference type="GO" id="GO:0007098">
    <property type="term" value="P:centrosome cycle"/>
    <property type="evidence" value="ECO:0007669"/>
    <property type="project" value="TreeGrafter"/>
</dbReference>
<dbReference type="GO" id="GO:0090063">
    <property type="term" value="P:positive regulation of microtubule nucleation"/>
    <property type="evidence" value="ECO:0007669"/>
    <property type="project" value="TreeGrafter"/>
</dbReference>
<feature type="compositionally biased region" description="Basic and acidic residues" evidence="2">
    <location>
        <begin position="874"/>
        <end position="894"/>
    </location>
</feature>
<feature type="compositionally biased region" description="Polar residues" evidence="2">
    <location>
        <begin position="21"/>
        <end position="31"/>
    </location>
</feature>
<feature type="region of interest" description="Disordered" evidence="2">
    <location>
        <begin position="586"/>
        <end position="612"/>
    </location>
</feature>
<feature type="region of interest" description="Disordered" evidence="2">
    <location>
        <begin position="873"/>
        <end position="894"/>
    </location>
</feature>
<dbReference type="PANTHER" id="PTHR46501:SF7">
    <property type="entry name" value="MYOMEGALIN ISOFORM X1"/>
    <property type="match status" value="1"/>
</dbReference>
<feature type="region of interest" description="Disordered" evidence="2">
    <location>
        <begin position="1163"/>
        <end position="1214"/>
    </location>
</feature>
<dbReference type="OMA" id="DKCVQVD"/>
<dbReference type="GO" id="GO:0005794">
    <property type="term" value="C:Golgi apparatus"/>
    <property type="evidence" value="ECO:0007669"/>
    <property type="project" value="TreeGrafter"/>
</dbReference>
<dbReference type="InterPro" id="IPR052593">
    <property type="entry name" value="MT-associated_AKAP9-binding"/>
</dbReference>
<dbReference type="PANTHER" id="PTHR46501">
    <property type="entry name" value="MYOMEGALIN"/>
    <property type="match status" value="1"/>
</dbReference>
<feature type="compositionally biased region" description="Basic and acidic residues" evidence="2">
    <location>
        <begin position="1485"/>
        <end position="1495"/>
    </location>
</feature>
<feature type="region of interest" description="Disordered" evidence="2">
    <location>
        <begin position="1459"/>
        <end position="1521"/>
    </location>
</feature>
<proteinExistence type="predicted"/>
<evidence type="ECO:0000256" key="1">
    <source>
        <dbReference type="SAM" id="Coils"/>
    </source>
</evidence>
<feature type="compositionally biased region" description="Low complexity" evidence="2">
    <location>
        <begin position="1496"/>
        <end position="1507"/>
    </location>
</feature>
<feature type="compositionally biased region" description="Gly residues" evidence="2">
    <location>
        <begin position="1100"/>
        <end position="1110"/>
    </location>
</feature>
<sequence>MEVLPPQTGSQSHCDHDDRSSFSTGEHQISSGDEPLEQQEHNMEEMALQGTTSQLRDELLRLGSENRELRCLLREEVLKESEWKVRSEDVCDGPAGLHQTVLRLRDEATGHLKVIGSLKEQLERKAAEVSDWERRNGSLEGPPSTQLLHHTPARQRLSHKAGVRSRLPVPVRLISEPGSTFWVANQPQTLHQHTDTVEPLRDIHLNHISESDQLLSEGLEYPLSLERSTTPGSNFDEYIHRSSCSQTVSDDNPEDGEALLDDARADSCALLAQLELLHQECQEKESLIDGLEDKLAEWEEIHAQLHEKDCLNRQYAEALQAAESTIAYLTACNLDSHSGLGLGQLERSCAVSAGSDGSALQKANVELNKTLQEKERLNAHLVEFLNMTGRDIATIQASLTSPTAAASLELCSRLVSALQQMNASLAAHNLRGTVDVPWGSDRGQEQSMDRLQQGSWELNRLDTECEVGTPSEASGVLPVLNHTGTQHKDYLIRQNAGECVNKGRSRDVEGTSGCSEGSLTNGEITKCLSDCLAAAESAIASLAAHCTNTQSLSSGTSAQISPDLQHHLQRLQISLQELGDLEDQGQVEAAKKPSHRHGSAASAGRKSQPSSQELHRNIHLLYQAFCDHSQRISNLQASLQEERRLRGESQTQAPAVDCLSSEGIPGNVQAQLQGLQKAVKDKEKTCKILEEKLASSLKPVIIHNLPCDPAKKTPPLEQDDKCVQVDLQDLGYETSGKSENDREESSSTDLKGCLQPGDSACSLPSLLKEVQGSFSSAEYLDSTSTSYPSSPALSSNKVSLKSLQAFEDYGVSEDPVELKAQVMELRLQLENQTRVAQQMQSLLGRHIFPSNLVSTPVDTSRDQHAWPGVVYGRSQERSHSAAELKEGRDREGQRMREEIGVLKQELERERSLNRNMSEQLQQVQQRSRSASPARLDSLVQSQARELSALRQQIKERRGLGLSHRRQLEELSRAFQELLQASDVDLFRGDILRGQLDKSMGILERLEGWLDRGDGQQDNKDALELAQRLSRELQEKNQQVQSLQSQLRGPSGASSCCSSSSERSPSYVVSGSGRGSPTAQSPTARSPSTHSGALAPHGHTDGGGAKAGGGVDRSPGDQSPGDRHHSSRTRGARLWRENGGLQEQLRGSQELNATLRSELELQRSVQAQQGPRHPEPRDSPDGPGSPPQADSDGREAEARAEARAAARQDGGPRAGAMTTDLLAEHLQEIRALRRRLEESIQTNERLREQLERRLAEVERDPATNIFIQGSEEQGQMASEVRFLWEQNRSLKEQLAQGSRDKQKENEALRETLARRTARLEQSRAELEALRQERARLTPSAQENQTLSDALQRSRDELHRLQSDVNLQRQQLSDSQHLLQSLRVELQVCERIKTDAPSAAEGQGSPRPPGPLDLSELLAEVRRLRLQLETSIQTNTALRQRLEEQLLRGRHADTININYLLPASDEGGRSPGQENRDPAHRASHSPVLRETRRREDNSSQQLSSSSSESGAPGPPSRLVPGHRLWASRHGPHVLGLIQDHHALRKQISEGRRLTQHMDAQLQEGRPHLRSLSSSVGTMQQVLEEASRLLHLVWRVSLPTGGHTAGEHGSNQQEELLRSEVSRLRSRLSQQERLLSGAVKRLRTTNQLKEGMEKVIIDQLSVTHGVLKKARGNLEEVPINGQ</sequence>